<dbReference type="WBParaSite" id="TREG1_50890.6">
    <property type="protein sequence ID" value="TREG1_50890.6"/>
    <property type="gene ID" value="TREG1_50890"/>
</dbReference>
<evidence type="ECO:0000313" key="2">
    <source>
        <dbReference type="WBParaSite" id="TREG1_50890.1"/>
    </source>
</evidence>
<sequence length="303" mass="34463">MSELVECFVCKSKFVDQTEYWKHVYEVDCTSSHNGISLPTTDYNTSIQKSNYNGSRVDDNFQVPNGHSSEISFHTRSATCNGSEKSVNKGKNNRVYCAVCQRYIALRDVVKHEAGKKHRKRAEGLSLSVSKPDVFQYITESCWNTNYPTSNHVQCPSESGKSSVPKSQNLSRNVVEKQKCDVDSVNIEGEPMHELVNKRCKDVSNEITIKSVLRRLCMIEISSQLTEIIGDADQNNDFLSQLRIKCRNDLNALLRHEIPIPWTCPTSTSRVNGTSKHKTDHSHNMSFDHLLLWIKQLHILENS</sequence>
<name>A0AA85JWF6_TRIRE</name>
<protein>
    <submittedName>
        <fullName evidence="2 3">U1-type domain-containing protein</fullName>
    </submittedName>
</protein>
<accession>A0AA85JWF6</accession>
<reference evidence="1" key="1">
    <citation type="submission" date="2022-06" db="EMBL/GenBank/DDBJ databases">
        <authorList>
            <person name="Berger JAMES D."/>
            <person name="Berger JAMES D."/>
        </authorList>
    </citation>
    <scope>NUCLEOTIDE SEQUENCE [LARGE SCALE GENOMIC DNA]</scope>
</reference>
<dbReference type="WBParaSite" id="TREG1_50890.4">
    <property type="protein sequence ID" value="TREG1_50890.4"/>
    <property type="gene ID" value="TREG1_50890"/>
</dbReference>
<dbReference type="WBParaSite" id="TREG1_50890.2">
    <property type="protein sequence ID" value="TREG1_50890.2"/>
    <property type="gene ID" value="TREG1_50890"/>
</dbReference>
<dbReference type="Proteomes" id="UP000050795">
    <property type="component" value="Unassembled WGS sequence"/>
</dbReference>
<dbReference type="WBParaSite" id="TREG1_50890.1">
    <property type="protein sequence ID" value="TREG1_50890.1"/>
    <property type="gene ID" value="TREG1_50890"/>
</dbReference>
<reference evidence="2 3" key="2">
    <citation type="submission" date="2023-11" db="UniProtKB">
        <authorList>
            <consortium name="WormBaseParasite"/>
        </authorList>
    </citation>
    <scope>IDENTIFICATION</scope>
</reference>
<dbReference type="WBParaSite" id="TREG1_50890.7">
    <property type="protein sequence ID" value="TREG1_50890.7"/>
    <property type="gene ID" value="TREG1_50890"/>
</dbReference>
<organism evidence="1 2">
    <name type="scientific">Trichobilharzia regenti</name>
    <name type="common">Nasal bird schistosome</name>
    <dbReference type="NCBI Taxonomy" id="157069"/>
    <lineage>
        <taxon>Eukaryota</taxon>
        <taxon>Metazoa</taxon>
        <taxon>Spiralia</taxon>
        <taxon>Lophotrochozoa</taxon>
        <taxon>Platyhelminthes</taxon>
        <taxon>Trematoda</taxon>
        <taxon>Digenea</taxon>
        <taxon>Strigeidida</taxon>
        <taxon>Schistosomatoidea</taxon>
        <taxon>Schistosomatidae</taxon>
        <taxon>Trichobilharzia</taxon>
    </lineage>
</organism>
<proteinExistence type="predicted"/>
<evidence type="ECO:0000313" key="1">
    <source>
        <dbReference type="Proteomes" id="UP000050795"/>
    </source>
</evidence>
<dbReference type="WBParaSite" id="TREG1_50890.3">
    <property type="protein sequence ID" value="TREG1_50890.3"/>
    <property type="gene ID" value="TREG1_50890"/>
</dbReference>
<dbReference type="AlphaFoldDB" id="A0AA85JWF6"/>
<evidence type="ECO:0000313" key="3">
    <source>
        <dbReference type="WBParaSite" id="TREG1_50890.2"/>
    </source>
</evidence>
<keyword evidence="1" id="KW-1185">Reference proteome</keyword>
<dbReference type="WBParaSite" id="TREG1_50900.1">
    <property type="protein sequence ID" value="TREG1_50900.1"/>
    <property type="gene ID" value="TREG1_50900"/>
</dbReference>
<dbReference type="WBParaSite" id="TREG1_50890.5">
    <property type="protein sequence ID" value="TREG1_50890.5"/>
    <property type="gene ID" value="TREG1_50890"/>
</dbReference>